<name>A0ABS4RM87_PAEXY</name>
<organism evidence="2 3">
    <name type="scientific">Paenibacillus xylanexedens</name>
    <dbReference type="NCBI Taxonomy" id="528191"/>
    <lineage>
        <taxon>Bacteria</taxon>
        <taxon>Bacillati</taxon>
        <taxon>Bacillota</taxon>
        <taxon>Bacilli</taxon>
        <taxon>Bacillales</taxon>
        <taxon>Paenibacillaceae</taxon>
        <taxon>Paenibacillus</taxon>
    </lineage>
</organism>
<reference evidence="2 3" key="1">
    <citation type="submission" date="2021-03" db="EMBL/GenBank/DDBJ databases">
        <title>Genomic Encyclopedia of Type Strains, Phase IV (KMG-IV): sequencing the most valuable type-strain genomes for metagenomic binning, comparative biology and taxonomic classification.</title>
        <authorList>
            <person name="Goeker M."/>
        </authorList>
    </citation>
    <scope>NUCLEOTIDE SEQUENCE [LARGE SCALE GENOMIC DNA]</scope>
    <source>
        <strain evidence="2 3">DSM 21292</strain>
    </source>
</reference>
<protein>
    <submittedName>
        <fullName evidence="2">Uncharacterized protein</fullName>
    </submittedName>
</protein>
<dbReference type="RefSeq" id="WP_211081118.1">
    <property type="nucleotide sequence ID" value="NZ_CBCSLC010000001.1"/>
</dbReference>
<comment type="caution">
    <text evidence="2">The sequence shown here is derived from an EMBL/GenBank/DDBJ whole genome shotgun (WGS) entry which is preliminary data.</text>
</comment>
<sequence>MAVKYETELYSPVKAFFEQRGFDVKAEVRHCDLVGVRSDQDEPLIVEMKKTFNLSLLLQGMQRLKLSPFVYLAVERNRSKRGAVNQRWSELTALCRQLGLGLLTVTFYKTKPPLIDVLCEPSAQIPLTGRNQMARKSGVRQKRLLKEFDERSGDYNTGGSTRRQLVTAYREKALRVASALRTNGEASPATLARQTGVGSAAAILQKNYYGWFERLSRGKYILTIKGVQALTEHAHMLEDNDMIERTINELDVTYSVSGENKDDLAHIAEAAEFYLKKQAISEPESSEVTDVKKNENAKKHL</sequence>
<feature type="compositionally biased region" description="Basic and acidic residues" evidence="1">
    <location>
        <begin position="289"/>
        <end position="301"/>
    </location>
</feature>
<gene>
    <name evidence="2" type="ORF">J2Z28_000606</name>
</gene>
<accession>A0ABS4RM87</accession>
<dbReference type="Pfam" id="PF09929">
    <property type="entry name" value="DUF2161"/>
    <property type="match status" value="1"/>
</dbReference>
<evidence type="ECO:0000313" key="2">
    <source>
        <dbReference type="EMBL" id="MBP2243996.1"/>
    </source>
</evidence>
<dbReference type="Proteomes" id="UP000810207">
    <property type="component" value="Unassembled WGS sequence"/>
</dbReference>
<evidence type="ECO:0000256" key="1">
    <source>
        <dbReference type="SAM" id="MobiDB-lite"/>
    </source>
</evidence>
<dbReference type="EMBL" id="JAGIKV010000002">
    <property type="protein sequence ID" value="MBP2243996.1"/>
    <property type="molecule type" value="Genomic_DNA"/>
</dbReference>
<proteinExistence type="predicted"/>
<feature type="region of interest" description="Disordered" evidence="1">
    <location>
        <begin position="281"/>
        <end position="301"/>
    </location>
</feature>
<evidence type="ECO:0000313" key="3">
    <source>
        <dbReference type="Proteomes" id="UP000810207"/>
    </source>
</evidence>
<dbReference type="InterPro" id="IPR018679">
    <property type="entry name" value="DUF2161"/>
</dbReference>
<keyword evidence="3" id="KW-1185">Reference proteome</keyword>